<dbReference type="RefSeq" id="XP_031870092.1">
    <property type="nucleotide sequence ID" value="XM_032013492.1"/>
</dbReference>
<dbReference type="Pfam" id="PF00083">
    <property type="entry name" value="Sugar_tr"/>
    <property type="match status" value="1"/>
</dbReference>
<evidence type="ECO:0000256" key="5">
    <source>
        <dbReference type="ARBA" id="ARBA00022989"/>
    </source>
</evidence>
<dbReference type="GO" id="GO:0005351">
    <property type="term" value="F:carbohydrate:proton symporter activity"/>
    <property type="evidence" value="ECO:0007669"/>
    <property type="project" value="TreeGrafter"/>
</dbReference>
<dbReference type="InterPro" id="IPR036259">
    <property type="entry name" value="MFS_trans_sf"/>
</dbReference>
<dbReference type="NCBIfam" id="TIGR00879">
    <property type="entry name" value="SP"/>
    <property type="match status" value="1"/>
</dbReference>
<accession>A0A370TPI8</accession>
<dbReference type="PANTHER" id="PTHR48022">
    <property type="entry name" value="PLASTIDIC GLUCOSE TRANSPORTER 4"/>
    <property type="match status" value="1"/>
</dbReference>
<keyword evidence="5 8" id="KW-1133">Transmembrane helix</keyword>
<dbReference type="SUPFAM" id="SSF103473">
    <property type="entry name" value="MFS general substrate transporter"/>
    <property type="match status" value="1"/>
</dbReference>
<dbReference type="EMBL" id="NPIC01000003">
    <property type="protein sequence ID" value="RDL37436.1"/>
    <property type="molecule type" value="Genomic_DNA"/>
</dbReference>
<proteinExistence type="inferred from homology"/>
<keyword evidence="3 7" id="KW-0813">Transport</keyword>
<dbReference type="GO" id="GO:0016020">
    <property type="term" value="C:membrane"/>
    <property type="evidence" value="ECO:0007669"/>
    <property type="project" value="UniProtKB-SubCell"/>
</dbReference>
<comment type="caution">
    <text evidence="10">The sequence shown here is derived from an EMBL/GenBank/DDBJ whole genome shotgun (WGS) entry which is preliminary data.</text>
</comment>
<feature type="transmembrane region" description="Helical" evidence="8">
    <location>
        <begin position="339"/>
        <end position="358"/>
    </location>
</feature>
<evidence type="ECO:0000256" key="8">
    <source>
        <dbReference type="SAM" id="Phobius"/>
    </source>
</evidence>
<keyword evidence="4 8" id="KW-0812">Transmembrane</keyword>
<evidence type="ECO:0000259" key="9">
    <source>
        <dbReference type="PROSITE" id="PS50850"/>
    </source>
</evidence>
<keyword evidence="6 8" id="KW-0472">Membrane</keyword>
<feature type="transmembrane region" description="Helical" evidence="8">
    <location>
        <begin position="433"/>
        <end position="452"/>
    </location>
</feature>
<feature type="domain" description="Major facilitator superfamily (MFS) profile" evidence="9">
    <location>
        <begin position="16"/>
        <end position="456"/>
    </location>
</feature>
<dbReference type="InterPro" id="IPR020846">
    <property type="entry name" value="MFS_dom"/>
</dbReference>
<dbReference type="PROSITE" id="PS50850">
    <property type="entry name" value="MFS"/>
    <property type="match status" value="1"/>
</dbReference>
<dbReference type="OrthoDB" id="6133115at2759"/>
<dbReference type="Proteomes" id="UP000254866">
    <property type="component" value="Unassembled WGS sequence"/>
</dbReference>
<dbReference type="PROSITE" id="PS00217">
    <property type="entry name" value="SUGAR_TRANSPORT_2"/>
    <property type="match status" value="1"/>
</dbReference>
<gene>
    <name evidence="10" type="ORF">BP5553_04869</name>
</gene>
<dbReference type="InterPro" id="IPR003663">
    <property type="entry name" value="Sugar/inositol_transpt"/>
</dbReference>
<evidence type="ECO:0000256" key="3">
    <source>
        <dbReference type="ARBA" id="ARBA00022448"/>
    </source>
</evidence>
<organism evidence="10 11">
    <name type="scientific">Venustampulla echinocandica</name>
    <dbReference type="NCBI Taxonomy" id="2656787"/>
    <lineage>
        <taxon>Eukaryota</taxon>
        <taxon>Fungi</taxon>
        <taxon>Dikarya</taxon>
        <taxon>Ascomycota</taxon>
        <taxon>Pezizomycotina</taxon>
        <taxon>Leotiomycetes</taxon>
        <taxon>Helotiales</taxon>
        <taxon>Pleuroascaceae</taxon>
        <taxon>Venustampulla</taxon>
    </lineage>
</organism>
<dbReference type="GeneID" id="43597718"/>
<dbReference type="FunFam" id="1.20.1250.20:FF:000134">
    <property type="entry name" value="MFS sugar transporter protein"/>
    <property type="match status" value="1"/>
</dbReference>
<dbReference type="AlphaFoldDB" id="A0A370TPI8"/>
<evidence type="ECO:0000256" key="2">
    <source>
        <dbReference type="ARBA" id="ARBA00010992"/>
    </source>
</evidence>
<reference evidence="10 11" key="1">
    <citation type="journal article" date="2018" name="IMA Fungus">
        <title>IMA Genome-F 9: Draft genome sequence of Annulohypoxylon stygium, Aspergillus mulundensis, Berkeleyomyces basicola (syn. Thielaviopsis basicola), Ceratocystis smalleyi, two Cercospora beticola strains, Coleophoma cylindrospora, Fusarium fracticaudum, Phialophora cf. hyalina, and Morchella septimelata.</title>
        <authorList>
            <person name="Wingfield B.D."/>
            <person name="Bills G.F."/>
            <person name="Dong Y."/>
            <person name="Huang W."/>
            <person name="Nel W.J."/>
            <person name="Swalarsk-Parry B.S."/>
            <person name="Vaghefi N."/>
            <person name="Wilken P.M."/>
            <person name="An Z."/>
            <person name="de Beer Z.W."/>
            <person name="De Vos L."/>
            <person name="Chen L."/>
            <person name="Duong T.A."/>
            <person name="Gao Y."/>
            <person name="Hammerbacher A."/>
            <person name="Kikkert J.R."/>
            <person name="Li Y."/>
            <person name="Li H."/>
            <person name="Li K."/>
            <person name="Li Q."/>
            <person name="Liu X."/>
            <person name="Ma X."/>
            <person name="Naidoo K."/>
            <person name="Pethybridge S.J."/>
            <person name="Sun J."/>
            <person name="Steenkamp E.T."/>
            <person name="van der Nest M.A."/>
            <person name="van Wyk S."/>
            <person name="Wingfield M.J."/>
            <person name="Xiong C."/>
            <person name="Yue Q."/>
            <person name="Zhang X."/>
        </authorList>
    </citation>
    <scope>NUCLEOTIDE SEQUENCE [LARGE SCALE GENOMIC DNA]</scope>
    <source>
        <strain evidence="10 11">BP 5553</strain>
    </source>
</reference>
<keyword evidence="11" id="KW-1185">Reference proteome</keyword>
<name>A0A370TPI8_9HELO</name>
<evidence type="ECO:0000313" key="10">
    <source>
        <dbReference type="EMBL" id="RDL37436.1"/>
    </source>
</evidence>
<comment type="similarity">
    <text evidence="2 7">Belongs to the major facilitator superfamily. Sugar transporter (TC 2.A.1.1) family.</text>
</comment>
<evidence type="ECO:0000256" key="1">
    <source>
        <dbReference type="ARBA" id="ARBA00004141"/>
    </source>
</evidence>
<evidence type="ECO:0000256" key="4">
    <source>
        <dbReference type="ARBA" id="ARBA00022692"/>
    </source>
</evidence>
<protein>
    <recommendedName>
        <fullName evidence="9">Major facilitator superfamily (MFS) profile domain-containing protein</fullName>
    </recommendedName>
</protein>
<dbReference type="InterPro" id="IPR005829">
    <property type="entry name" value="Sugar_transporter_CS"/>
</dbReference>
<dbReference type="InterPro" id="IPR050360">
    <property type="entry name" value="MFS_Sugar_Transporters"/>
</dbReference>
<comment type="subcellular location">
    <subcellularLocation>
        <location evidence="1">Membrane</location>
        <topology evidence="1">Multi-pass membrane protein</topology>
    </subcellularLocation>
</comment>
<dbReference type="PRINTS" id="PR00171">
    <property type="entry name" value="SUGRTRNSPORT"/>
</dbReference>
<feature type="transmembrane region" description="Helical" evidence="8">
    <location>
        <begin position="55"/>
        <end position="78"/>
    </location>
</feature>
<evidence type="ECO:0000313" key="11">
    <source>
        <dbReference type="Proteomes" id="UP000254866"/>
    </source>
</evidence>
<dbReference type="Gene3D" id="1.20.1250.20">
    <property type="entry name" value="MFS general substrate transporter like domains"/>
    <property type="match status" value="1"/>
</dbReference>
<dbReference type="PANTHER" id="PTHR48022:SF26">
    <property type="entry name" value="MAJOR FACILITATOR SUPERFAMILY (MFS) PROFILE DOMAIN-CONTAINING PROTEIN-RELATED"/>
    <property type="match status" value="1"/>
</dbReference>
<evidence type="ECO:0000256" key="7">
    <source>
        <dbReference type="RuleBase" id="RU003346"/>
    </source>
</evidence>
<evidence type="ECO:0000256" key="6">
    <source>
        <dbReference type="ARBA" id="ARBA00023136"/>
    </source>
</evidence>
<sequence>MGIADRFSGPSLEIVLTATNAAAQAWYGYDQGVISGILIGSDFISTFPQTKNSDIQGITASCFSLGNLGGCLIAAIFGDRLGRKNTLRVGAAISAIGAILQFSATTFPQFIVGRVINGFGNGMTSSTCGIFQAESCRGSRRGKLSVIVVLHNVVFYCLASWLTLGCSFATNGLQWRLPLALQLVPALALVTLLQFVPESPRWLIMQDRVDESQEALRRYLGKDLAIDDPVVLLELRSIQESYKIEQESAITFKEVILSRDRSAHLKRLLLGCGGQFMQQFGGINALNYYFPIILTENLGLSELLARILTGCNATSYMISSGLCFWMIENFGRRSLMLSGLGLQCLAYVMVAISVAMLTTAPTQWGAVAITFLFFYYAAFGCTWGMVPWVYQAEVNSLTMRTRGAAAATATNWLFGFVCTQFTPTGIRNIGFRFYIIFAAFNLLFVPVVYFLYPETANRTLEDLDDYFDKDSGHKTIIPISDKIARSTSRPQEAIDAERRRITAADRKGSDMKDPVYVEHLEDTASNHST</sequence>
<dbReference type="InterPro" id="IPR005828">
    <property type="entry name" value="MFS_sugar_transport-like"/>
</dbReference>
<feature type="transmembrane region" description="Helical" evidence="8">
    <location>
        <begin position="364"/>
        <end position="390"/>
    </location>
</feature>
<feature type="transmembrane region" description="Helical" evidence="8">
    <location>
        <begin position="144"/>
        <end position="163"/>
    </location>
</feature>